<dbReference type="AlphaFoldDB" id="A0A9P4P8A2"/>
<dbReference type="Proteomes" id="UP000799764">
    <property type="component" value="Unassembled WGS sequence"/>
</dbReference>
<organism evidence="2 3">
    <name type="scientific">Karstenula rhodostoma CBS 690.94</name>
    <dbReference type="NCBI Taxonomy" id="1392251"/>
    <lineage>
        <taxon>Eukaryota</taxon>
        <taxon>Fungi</taxon>
        <taxon>Dikarya</taxon>
        <taxon>Ascomycota</taxon>
        <taxon>Pezizomycotina</taxon>
        <taxon>Dothideomycetes</taxon>
        <taxon>Pleosporomycetidae</taxon>
        <taxon>Pleosporales</taxon>
        <taxon>Massarineae</taxon>
        <taxon>Didymosphaeriaceae</taxon>
        <taxon>Karstenula</taxon>
    </lineage>
</organism>
<dbReference type="InterPro" id="IPR011333">
    <property type="entry name" value="SKP1/BTB/POZ_sf"/>
</dbReference>
<proteinExistence type="predicted"/>
<dbReference type="CDD" id="cd18186">
    <property type="entry name" value="BTB_POZ_ZBTB_KLHL-like"/>
    <property type="match status" value="1"/>
</dbReference>
<evidence type="ECO:0000259" key="1">
    <source>
        <dbReference type="PROSITE" id="PS50097"/>
    </source>
</evidence>
<accession>A0A9P4P8A2</accession>
<protein>
    <recommendedName>
        <fullName evidence="1">BTB domain-containing protein</fullName>
    </recommendedName>
</protein>
<reference evidence="2" key="1">
    <citation type="journal article" date="2020" name="Stud. Mycol.">
        <title>101 Dothideomycetes genomes: a test case for predicting lifestyles and emergence of pathogens.</title>
        <authorList>
            <person name="Haridas S."/>
            <person name="Albert R."/>
            <person name="Binder M."/>
            <person name="Bloem J."/>
            <person name="Labutti K."/>
            <person name="Salamov A."/>
            <person name="Andreopoulos B."/>
            <person name="Baker S."/>
            <person name="Barry K."/>
            <person name="Bills G."/>
            <person name="Bluhm B."/>
            <person name="Cannon C."/>
            <person name="Castanera R."/>
            <person name="Culley D."/>
            <person name="Daum C."/>
            <person name="Ezra D."/>
            <person name="Gonzalez J."/>
            <person name="Henrissat B."/>
            <person name="Kuo A."/>
            <person name="Liang C."/>
            <person name="Lipzen A."/>
            <person name="Lutzoni F."/>
            <person name="Magnuson J."/>
            <person name="Mondo S."/>
            <person name="Nolan M."/>
            <person name="Ohm R."/>
            <person name="Pangilinan J."/>
            <person name="Park H.-J."/>
            <person name="Ramirez L."/>
            <person name="Alfaro M."/>
            <person name="Sun H."/>
            <person name="Tritt A."/>
            <person name="Yoshinaga Y."/>
            <person name="Zwiers L.-H."/>
            <person name="Turgeon B."/>
            <person name="Goodwin S."/>
            <person name="Spatafora J."/>
            <person name="Crous P."/>
            <person name="Grigoriev I."/>
        </authorList>
    </citation>
    <scope>NUCLEOTIDE SEQUENCE</scope>
    <source>
        <strain evidence="2">CBS 690.94</strain>
    </source>
</reference>
<dbReference type="InterPro" id="IPR000210">
    <property type="entry name" value="BTB/POZ_dom"/>
</dbReference>
<feature type="domain" description="BTB" evidence="1">
    <location>
        <begin position="86"/>
        <end position="159"/>
    </location>
</feature>
<evidence type="ECO:0000313" key="3">
    <source>
        <dbReference type="Proteomes" id="UP000799764"/>
    </source>
</evidence>
<gene>
    <name evidence="2" type="ORF">P171DRAFT_490649</name>
</gene>
<dbReference type="Gene3D" id="3.30.710.10">
    <property type="entry name" value="Potassium Channel Kv1.1, Chain A"/>
    <property type="match status" value="1"/>
</dbReference>
<dbReference type="PROSITE" id="PS50097">
    <property type="entry name" value="BTB"/>
    <property type="match status" value="1"/>
</dbReference>
<dbReference type="Pfam" id="PF00651">
    <property type="entry name" value="BTB"/>
    <property type="match status" value="1"/>
</dbReference>
<evidence type="ECO:0000313" key="2">
    <source>
        <dbReference type="EMBL" id="KAF2439215.1"/>
    </source>
</evidence>
<dbReference type="SUPFAM" id="SSF54695">
    <property type="entry name" value="POZ domain"/>
    <property type="match status" value="1"/>
</dbReference>
<name>A0A9P4P8A2_9PLEO</name>
<sequence>MKRPFTITTPLTGKRAIPGYVTMGSTKLTGWDQYNLPFDSAPAHATAGDSVKPVSSSGPPMWEIFNRKLTREEQARLELFKSGIIADVSLRIDGKPQEYDVRAHRAILGPASDVFRAKFVEQQHRYDSNVVIIFPRETSIEALRAMARFCYCGDYQIMPVPGAVALAKRIEENTQLHLEVFDLANSYGIGPLCQFAADGIVGEFKHYRAFRSNAILNIINDLLEHAESVIRKAGLDLLDEYLRRKAVDNSNSEDFAAEVLGNPGLTKLVLTGLYWKALAQHAQKMSPAVGGAEAPSAH</sequence>
<keyword evidence="3" id="KW-1185">Reference proteome</keyword>
<dbReference type="EMBL" id="MU001510">
    <property type="protein sequence ID" value="KAF2439215.1"/>
    <property type="molecule type" value="Genomic_DNA"/>
</dbReference>
<comment type="caution">
    <text evidence="2">The sequence shown here is derived from an EMBL/GenBank/DDBJ whole genome shotgun (WGS) entry which is preliminary data.</text>
</comment>